<evidence type="ECO:0008006" key="7">
    <source>
        <dbReference type="Google" id="ProtNLM"/>
    </source>
</evidence>
<name>A0A7G1KS30_9NOCA</name>
<sequence length="237" mass="24790">MTRKVGRVTVAEEFLLLAYRDDTGKPRIGGTQLNAALAGAAIVELTLAGALRLTEADEPGHKKGRLIATGTQPDDPRLAELVAVADGRTPKVAVGKVAGFGGWRNPSQNLREALLHDLADAGHLTAATTKTLGLFATTTWTPNATGDKPAIERRVRAAVVDGATPDDRTAALISILHAVDLLPKLFPDAGKRALKRRGKEISDSEWGGPAVRKAVQEVQAVTVAVIVATTSVTTSGS</sequence>
<evidence type="ECO:0000256" key="4">
    <source>
        <dbReference type="ARBA" id="ARBA00023136"/>
    </source>
</evidence>
<dbReference type="GO" id="GO:0048194">
    <property type="term" value="P:Golgi vesicle budding"/>
    <property type="evidence" value="ECO:0007669"/>
    <property type="project" value="TreeGrafter"/>
</dbReference>
<reference evidence="5 6" key="1">
    <citation type="submission" date="2020-08" db="EMBL/GenBank/DDBJ databases">
        <title>Genome Sequencing of Nocardia wallacei strain FMUON74 and assembly.</title>
        <authorList>
            <person name="Toyokawa M."/>
            <person name="Uesaka K."/>
        </authorList>
    </citation>
    <scope>NUCLEOTIDE SEQUENCE [LARGE SCALE GENOMIC DNA]</scope>
    <source>
        <strain evidence="5 6">FMUON74</strain>
    </source>
</reference>
<evidence type="ECO:0000256" key="2">
    <source>
        <dbReference type="ARBA" id="ARBA00023034"/>
    </source>
</evidence>
<dbReference type="GO" id="GO:0070273">
    <property type="term" value="F:phosphatidylinositol-4-phosphate binding"/>
    <property type="evidence" value="ECO:0007669"/>
    <property type="project" value="InterPro"/>
</dbReference>
<keyword evidence="4" id="KW-0472">Membrane</keyword>
<dbReference type="Gene3D" id="1.10.3630.10">
    <property type="entry name" value="yeast vps74-n-term truncation variant domain like"/>
    <property type="match status" value="1"/>
</dbReference>
<dbReference type="GO" id="GO:0007030">
    <property type="term" value="P:Golgi organization"/>
    <property type="evidence" value="ECO:0007669"/>
    <property type="project" value="TreeGrafter"/>
</dbReference>
<dbReference type="InterPro" id="IPR038261">
    <property type="entry name" value="GPP34-like_sf"/>
</dbReference>
<proteinExistence type="predicted"/>
<keyword evidence="6" id="KW-1185">Reference proteome</keyword>
<accession>A0A7G1KS30</accession>
<dbReference type="GO" id="GO:0043001">
    <property type="term" value="P:Golgi to plasma membrane protein transport"/>
    <property type="evidence" value="ECO:0007669"/>
    <property type="project" value="TreeGrafter"/>
</dbReference>
<organism evidence="5 6">
    <name type="scientific">Nocardia wallacei</name>
    <dbReference type="NCBI Taxonomy" id="480035"/>
    <lineage>
        <taxon>Bacteria</taxon>
        <taxon>Bacillati</taxon>
        <taxon>Actinomycetota</taxon>
        <taxon>Actinomycetes</taxon>
        <taxon>Mycobacteriales</taxon>
        <taxon>Nocardiaceae</taxon>
        <taxon>Nocardia</taxon>
    </lineage>
</organism>
<comment type="subcellular location">
    <subcellularLocation>
        <location evidence="1">Golgi apparatus membrane</location>
        <topology evidence="1">Peripheral membrane protein</topology>
        <orientation evidence="1">Cytoplasmic side</orientation>
    </subcellularLocation>
</comment>
<protein>
    <recommendedName>
        <fullName evidence="7">GPP34 family phosphoprotein</fullName>
    </recommendedName>
</protein>
<dbReference type="PANTHER" id="PTHR12704:SF2">
    <property type="entry name" value="GOLGI PHOSPHOPROTEIN 3 HOMOLOG SAURON"/>
    <property type="match status" value="1"/>
</dbReference>
<dbReference type="EMBL" id="AP023396">
    <property type="protein sequence ID" value="BCK56729.1"/>
    <property type="molecule type" value="Genomic_DNA"/>
</dbReference>
<dbReference type="GO" id="GO:0012505">
    <property type="term" value="C:endomembrane system"/>
    <property type="evidence" value="ECO:0007669"/>
    <property type="project" value="UniProtKB-ARBA"/>
</dbReference>
<dbReference type="AlphaFoldDB" id="A0A7G1KS30"/>
<dbReference type="GO" id="GO:0005829">
    <property type="term" value="C:cytosol"/>
    <property type="evidence" value="ECO:0007669"/>
    <property type="project" value="TreeGrafter"/>
</dbReference>
<evidence type="ECO:0000313" key="5">
    <source>
        <dbReference type="EMBL" id="BCK56729.1"/>
    </source>
</evidence>
<dbReference type="KEGG" id="nwl:NWFMUON74_45010"/>
<gene>
    <name evidence="5" type="ORF">NWFMUON74_45010</name>
</gene>
<dbReference type="PANTHER" id="PTHR12704">
    <property type="entry name" value="TRANS-GOLGI PROTEIN GMX33"/>
    <property type="match status" value="1"/>
</dbReference>
<keyword evidence="3" id="KW-0446">Lipid-binding</keyword>
<evidence type="ECO:0000256" key="3">
    <source>
        <dbReference type="ARBA" id="ARBA00023121"/>
    </source>
</evidence>
<dbReference type="Pfam" id="PF05719">
    <property type="entry name" value="GPP34"/>
    <property type="match status" value="1"/>
</dbReference>
<dbReference type="InterPro" id="IPR008628">
    <property type="entry name" value="GPP34-like"/>
</dbReference>
<keyword evidence="2" id="KW-0333">Golgi apparatus</keyword>
<evidence type="ECO:0000256" key="1">
    <source>
        <dbReference type="ARBA" id="ARBA00004255"/>
    </source>
</evidence>
<dbReference type="Proteomes" id="UP000516173">
    <property type="component" value="Chromosome"/>
</dbReference>
<dbReference type="GO" id="GO:0006890">
    <property type="term" value="P:retrograde vesicle-mediated transport, Golgi to endoplasmic reticulum"/>
    <property type="evidence" value="ECO:0007669"/>
    <property type="project" value="TreeGrafter"/>
</dbReference>
<evidence type="ECO:0000313" key="6">
    <source>
        <dbReference type="Proteomes" id="UP000516173"/>
    </source>
</evidence>